<proteinExistence type="predicted"/>
<keyword evidence="2" id="KW-1185">Reference proteome</keyword>
<accession>A0ABR2HMP5</accession>
<reference evidence="1 2" key="1">
    <citation type="submission" date="2024-04" db="EMBL/GenBank/DDBJ databases">
        <title>Tritrichomonas musculus Genome.</title>
        <authorList>
            <person name="Alves-Ferreira E."/>
            <person name="Grigg M."/>
            <person name="Lorenzi H."/>
            <person name="Galac M."/>
        </authorList>
    </citation>
    <scope>NUCLEOTIDE SEQUENCE [LARGE SCALE GENOMIC DNA]</scope>
    <source>
        <strain evidence="1 2">EAF2021</strain>
    </source>
</reference>
<dbReference type="EMBL" id="JAPFFF010000025">
    <property type="protein sequence ID" value="KAK8849854.1"/>
    <property type="molecule type" value="Genomic_DNA"/>
</dbReference>
<comment type="caution">
    <text evidence="1">The sequence shown here is derived from an EMBL/GenBank/DDBJ whole genome shotgun (WGS) entry which is preliminary data.</text>
</comment>
<evidence type="ECO:0008006" key="3">
    <source>
        <dbReference type="Google" id="ProtNLM"/>
    </source>
</evidence>
<organism evidence="1 2">
    <name type="scientific">Tritrichomonas musculus</name>
    <dbReference type="NCBI Taxonomy" id="1915356"/>
    <lineage>
        <taxon>Eukaryota</taxon>
        <taxon>Metamonada</taxon>
        <taxon>Parabasalia</taxon>
        <taxon>Tritrichomonadida</taxon>
        <taxon>Tritrichomonadidae</taxon>
        <taxon>Tritrichomonas</taxon>
    </lineage>
</organism>
<gene>
    <name evidence="1" type="ORF">M9Y10_018440</name>
</gene>
<dbReference type="SUPFAM" id="SSF48403">
    <property type="entry name" value="Ankyrin repeat"/>
    <property type="match status" value="1"/>
</dbReference>
<name>A0ABR2HMP5_9EUKA</name>
<sequence length="402" mass="48647">MGIQDQLDKLKKLHSIVLDYIDKEDDLEENYENLLNFIKEQKMDQNGHDFRLFLRLLSSISDNHHRVNNFFEKIERVIIEYRTIIQNFYSNEELFVIFQNNKRILFFLLKEKLIKFNKFILGIIIDNGYQEYFIPEIKQIDPENSLFRYSMNFKYILNEELPEDFDEKRKIGENDNKICEIIRNDSIEEFITYVKKINYPINLKIRESIYETNLLLILERANLIEYAAFFGSCQIFKYLFLNGVEIRPSIWIYAVHSDNPEMINLLEENQIRPNEEEEYDDEEIFPFKESVIESIMCHNNLVANYILNKYEKEKTKKSQNLHFRYSIEKLIESKSFQFYNFAYFPEKVKDNGIFFYLCLYDYQSLVKTFLSTRKINIENIKILKPQLSLMMLLVYIFNKIIN</sequence>
<evidence type="ECO:0000313" key="2">
    <source>
        <dbReference type="Proteomes" id="UP001470230"/>
    </source>
</evidence>
<protein>
    <recommendedName>
        <fullName evidence="3">DUF3447 domain-containing protein</fullName>
    </recommendedName>
</protein>
<dbReference type="PANTHER" id="PTHR24159:SF5">
    <property type="entry name" value="ANK_REP_REGION DOMAIN-CONTAINING PROTEIN"/>
    <property type="match status" value="1"/>
</dbReference>
<dbReference type="Proteomes" id="UP001470230">
    <property type="component" value="Unassembled WGS sequence"/>
</dbReference>
<dbReference type="InterPro" id="IPR036770">
    <property type="entry name" value="Ankyrin_rpt-contain_sf"/>
</dbReference>
<evidence type="ECO:0000313" key="1">
    <source>
        <dbReference type="EMBL" id="KAK8849854.1"/>
    </source>
</evidence>
<dbReference type="PANTHER" id="PTHR24159">
    <property type="match status" value="1"/>
</dbReference>